<comment type="pathway">
    <text evidence="5">Pyrimidine metabolism; dTTP biosynthesis.</text>
</comment>
<evidence type="ECO:0000256" key="5">
    <source>
        <dbReference type="HAMAP-Rule" id="MF_01686"/>
    </source>
</evidence>
<evidence type="ECO:0000256" key="1">
    <source>
        <dbReference type="ARBA" id="ARBA00022490"/>
    </source>
</evidence>
<comment type="subcellular location">
    <subcellularLocation>
        <location evidence="5">Cytoplasm</location>
    </subcellularLocation>
</comment>
<dbReference type="InterPro" id="IPR045097">
    <property type="entry name" value="Thymidate_synth/dCMP_Mease"/>
</dbReference>
<dbReference type="NCBIfam" id="TIGR03283">
    <property type="entry name" value="thy_syn_methano"/>
    <property type="match status" value="1"/>
</dbReference>
<dbReference type="HAMAP" id="MF_01686">
    <property type="entry name" value="Thymidy_synth_arch"/>
    <property type="match status" value="1"/>
</dbReference>
<keyword evidence="3 5" id="KW-0808">Transferase</keyword>
<comment type="subunit">
    <text evidence="5">Monomer.</text>
</comment>
<evidence type="ECO:0000256" key="2">
    <source>
        <dbReference type="ARBA" id="ARBA00022603"/>
    </source>
</evidence>
<reference evidence="7 8" key="1">
    <citation type="journal article" date="2017" name="BMC Genomics">
        <title>Genomic analysis of methanogenic archaea reveals a shift towards energy conservation.</title>
        <authorList>
            <person name="Gilmore S.P."/>
            <person name="Henske J.K."/>
            <person name="Sexton J.A."/>
            <person name="Solomon K.V."/>
            <person name="Seppala S."/>
            <person name="Yoo J.I."/>
            <person name="Huyett L.M."/>
            <person name="Pressman A."/>
            <person name="Cogan J.Z."/>
            <person name="Kivenson V."/>
            <person name="Peng X."/>
            <person name="Tan Y."/>
            <person name="Valentine D.L."/>
            <person name="O'Malley M.A."/>
        </authorList>
    </citation>
    <scope>NUCLEOTIDE SEQUENCE [LARGE SCALE GENOMIC DNA]</scope>
    <source>
        <strain evidence="7 8">M.o.H.</strain>
    </source>
</reference>
<dbReference type="OrthoDB" id="50118at2157"/>
<evidence type="ECO:0000313" key="8">
    <source>
        <dbReference type="Proteomes" id="UP000217784"/>
    </source>
</evidence>
<proteinExistence type="inferred from homology"/>
<evidence type="ECO:0000313" key="7">
    <source>
        <dbReference type="EMBL" id="PAV06061.1"/>
    </source>
</evidence>
<dbReference type="Gene3D" id="3.30.572.10">
    <property type="entry name" value="Thymidylate synthase/dCMP hydroxymethylase domain"/>
    <property type="match status" value="1"/>
</dbReference>
<dbReference type="AlphaFoldDB" id="A0A2A2H9D4"/>
<name>A0A2A2H9D4_METBR</name>
<comment type="similarity">
    <text evidence="5">Belongs to the thymidylate synthase family. Archaeal-type ThyA subfamily.</text>
</comment>
<dbReference type="PANTHER" id="PTHR11548">
    <property type="entry name" value="THYMIDYLATE SYNTHASE 1"/>
    <property type="match status" value="1"/>
</dbReference>
<dbReference type="PIRSF" id="PIRSF036752">
    <property type="entry name" value="TSase_MJ051"/>
    <property type="match status" value="1"/>
</dbReference>
<dbReference type="GO" id="GO:0006235">
    <property type="term" value="P:dTTP biosynthetic process"/>
    <property type="evidence" value="ECO:0007669"/>
    <property type="project" value="UniProtKB-UniRule"/>
</dbReference>
<dbReference type="RefSeq" id="WP_069583509.1">
    <property type="nucleotide sequence ID" value="NZ_LMVM01000001.1"/>
</dbReference>
<dbReference type="Pfam" id="PF00303">
    <property type="entry name" value="Thymidylat_synt"/>
    <property type="match status" value="1"/>
</dbReference>
<evidence type="ECO:0000259" key="6">
    <source>
        <dbReference type="Pfam" id="PF00303"/>
    </source>
</evidence>
<keyword evidence="4 5" id="KW-0545">Nucleotide biosynthesis</keyword>
<organism evidence="7 8">
    <name type="scientific">Methanobacterium bryantii</name>
    <dbReference type="NCBI Taxonomy" id="2161"/>
    <lineage>
        <taxon>Archaea</taxon>
        <taxon>Methanobacteriati</taxon>
        <taxon>Methanobacteriota</taxon>
        <taxon>Methanomada group</taxon>
        <taxon>Methanobacteria</taxon>
        <taxon>Methanobacteriales</taxon>
        <taxon>Methanobacteriaceae</taxon>
        <taxon>Methanobacterium</taxon>
    </lineage>
</organism>
<dbReference type="EC" id="2.1.1.-" evidence="5"/>
<dbReference type="GO" id="GO:0004799">
    <property type="term" value="F:thymidylate synthase activity"/>
    <property type="evidence" value="ECO:0007669"/>
    <property type="project" value="UniProtKB-UniRule"/>
</dbReference>
<dbReference type="EMBL" id="LMVM01000001">
    <property type="protein sequence ID" value="PAV06061.1"/>
    <property type="molecule type" value="Genomic_DNA"/>
</dbReference>
<sequence>MSFQIEVNQIADGWETLVKKIMEEGKEINDERGSLTKEVLNTLVTIRDPLGKQRSKNKDENDMFEDIKIPTGYFWRGEKLKIYSEQFISDDKQGFVYTYGNRLRAHFEGIDQIQVAIDRLKNCTESRRSISVTWDPTTDTKVDEVPCMILVDLKIRDGKLYTTGLWRSHDIYGAWFPNAVGLTYLTKYAADQLGVEVGEVTIHSISAHIYEVNFDDAKKTLSMQLFGL</sequence>
<dbReference type="GO" id="GO:0006231">
    <property type="term" value="P:dTMP biosynthetic process"/>
    <property type="evidence" value="ECO:0007669"/>
    <property type="project" value="UniProtKB-UniRule"/>
</dbReference>
<keyword evidence="2 5" id="KW-0489">Methyltransferase</keyword>
<keyword evidence="1 5" id="KW-0963">Cytoplasm</keyword>
<evidence type="ECO:0000256" key="4">
    <source>
        <dbReference type="ARBA" id="ARBA00022727"/>
    </source>
</evidence>
<dbReference type="CDD" id="cd00351">
    <property type="entry name" value="TS_Pyrimidine_HMase"/>
    <property type="match status" value="1"/>
</dbReference>
<gene>
    <name evidence="5" type="primary">thyA</name>
    <name evidence="7" type="ORF">ASJ80_14580</name>
</gene>
<dbReference type="SUPFAM" id="SSF55831">
    <property type="entry name" value="Thymidylate synthase/dCMP hydroxymethylase"/>
    <property type="match status" value="1"/>
</dbReference>
<dbReference type="UniPathway" id="UPA00575"/>
<dbReference type="GO" id="GO:0005829">
    <property type="term" value="C:cytosol"/>
    <property type="evidence" value="ECO:0007669"/>
    <property type="project" value="TreeGrafter"/>
</dbReference>
<dbReference type="InterPro" id="IPR023451">
    <property type="entry name" value="Thymidate_synth/dCMP_Mease_dom"/>
</dbReference>
<dbReference type="InterPro" id="IPR036926">
    <property type="entry name" value="Thymidate_synth/dCMP_Mease_sf"/>
</dbReference>
<comment type="function">
    <text evidence="5">May catalyze the biosynthesis of dTMP using an unknown cosubstrate.</text>
</comment>
<feature type="domain" description="Thymidylate synthase/dCMP hydroxymethylase" evidence="6">
    <location>
        <begin position="81"/>
        <end position="222"/>
    </location>
</feature>
<dbReference type="Proteomes" id="UP000217784">
    <property type="component" value="Unassembled WGS sequence"/>
</dbReference>
<keyword evidence="8" id="KW-1185">Reference proteome</keyword>
<comment type="caution">
    <text evidence="7">The sequence shown here is derived from an EMBL/GenBank/DDBJ whole genome shotgun (WGS) entry which is preliminary data.</text>
</comment>
<evidence type="ECO:0000256" key="3">
    <source>
        <dbReference type="ARBA" id="ARBA00022679"/>
    </source>
</evidence>
<feature type="active site" evidence="5">
    <location>
        <position position="147"/>
    </location>
</feature>
<dbReference type="InterPro" id="IPR014620">
    <property type="entry name" value="Thymidylate_synthase_arc"/>
</dbReference>
<dbReference type="PANTHER" id="PTHR11548:SF1">
    <property type="entry name" value="THYMIDYLATE SYNTHASE 1"/>
    <property type="match status" value="1"/>
</dbReference>
<accession>A0A2A2H9D4</accession>
<dbReference type="GO" id="GO:0032259">
    <property type="term" value="P:methylation"/>
    <property type="evidence" value="ECO:0007669"/>
    <property type="project" value="UniProtKB-KW"/>
</dbReference>
<protein>
    <recommendedName>
        <fullName evidence="5">Putative thymidylate synthase</fullName>
        <shortName evidence="5">TS</shortName>
        <shortName evidence="5">TSase</shortName>
        <ecNumber evidence="5">2.1.1.-</ecNumber>
    </recommendedName>
</protein>